<dbReference type="SUPFAM" id="SSF55874">
    <property type="entry name" value="ATPase domain of HSP90 chaperone/DNA topoisomerase II/histidine kinase"/>
    <property type="match status" value="1"/>
</dbReference>
<dbReference type="SMART" id="SM00086">
    <property type="entry name" value="PAC"/>
    <property type="match status" value="1"/>
</dbReference>
<dbReference type="Pfam" id="PF00512">
    <property type="entry name" value="HisKA"/>
    <property type="match status" value="1"/>
</dbReference>
<feature type="domain" description="PAC" evidence="11">
    <location>
        <begin position="231"/>
        <end position="284"/>
    </location>
</feature>
<organism evidence="12 13">
    <name type="scientific">Pegethrix bostrychoides GSE-TBD4-15B</name>
    <dbReference type="NCBI Taxonomy" id="2839662"/>
    <lineage>
        <taxon>Bacteria</taxon>
        <taxon>Bacillati</taxon>
        <taxon>Cyanobacteriota</taxon>
        <taxon>Cyanophyceae</taxon>
        <taxon>Oculatellales</taxon>
        <taxon>Oculatellaceae</taxon>
        <taxon>Pegethrix</taxon>
    </lineage>
</organism>
<feature type="modified residue" description="4-aspartylphosphate" evidence="7">
    <location>
        <position position="57"/>
    </location>
</feature>
<dbReference type="NCBIfam" id="TIGR00229">
    <property type="entry name" value="sensory_box"/>
    <property type="match status" value="2"/>
</dbReference>
<dbReference type="SUPFAM" id="SSF47384">
    <property type="entry name" value="Homodimeric domain of signal transducing histidine kinase"/>
    <property type="match status" value="1"/>
</dbReference>
<protein>
    <recommendedName>
        <fullName evidence="2">histidine kinase</fullName>
        <ecNumber evidence="2">2.7.13.3</ecNumber>
    </recommendedName>
</protein>
<sequence length="536" mass="58223">MNTPLRVLFVEDSEADMQIILQALRNGGYAPDYQRVDGAATMQLALQRQSWDLLICDYLMPAFSAPDALKILQAAQLDIPFIVLSGMMGEDVAVEMMRAGANDYLFKGQIKRLVPAIARELKDAESRRAKRAAEAALSRLAAIVESSEDAIVSTDLQGAVLTWNPGAEQLYGYSAAEVIGQPLASLIYPHVSSARPVQLDFGAAHPAEPQSQAAAASRQAIGCQQIGCQQIDCQQVVQRRKTGELIEVSLTVSLVKDADGAIEGLAMIARDISERQMVQRMKDEFISIINHELRTPLASLQGSIELLLTGKLGELSGQGLRMLEIAANNIDRLVQLTGNILDLEGLSIGNIVIQKQPCDVEHLLSLAAEQNSPMADRHGVRLLVTPLSQGALQPNLQPTHQPTEIFVDPQRTIQVLNHLILNAVQSSQPGGSIWLTAEVQSPEQARCRDLPPIPHLIISVKDQGLGIPADKLETIFGQFQQVDASDSRRQGGAGLGLTICRSIVQYHQGRLWAESVLGQGSTFYLALPMQRVAVEV</sequence>
<dbReference type="FunFam" id="3.30.565.10:FF:000006">
    <property type="entry name" value="Sensor histidine kinase WalK"/>
    <property type="match status" value="1"/>
</dbReference>
<dbReference type="SMART" id="SM00387">
    <property type="entry name" value="HATPase_c"/>
    <property type="match status" value="1"/>
</dbReference>
<keyword evidence="4" id="KW-0808">Transferase</keyword>
<feature type="domain" description="Histidine kinase" evidence="8">
    <location>
        <begin position="288"/>
        <end position="531"/>
    </location>
</feature>
<dbReference type="InterPro" id="IPR004358">
    <property type="entry name" value="Sig_transdc_His_kin-like_C"/>
</dbReference>
<evidence type="ECO:0000313" key="13">
    <source>
        <dbReference type="Proteomes" id="UP000707356"/>
    </source>
</evidence>
<dbReference type="Gene3D" id="1.10.287.130">
    <property type="match status" value="1"/>
</dbReference>
<proteinExistence type="predicted"/>
<dbReference type="PROSITE" id="PS50109">
    <property type="entry name" value="HIS_KIN"/>
    <property type="match status" value="1"/>
</dbReference>
<evidence type="ECO:0000259" key="10">
    <source>
        <dbReference type="PROSITE" id="PS50112"/>
    </source>
</evidence>
<name>A0A951P6V8_9CYAN</name>
<reference evidence="12" key="2">
    <citation type="journal article" date="2022" name="Microbiol. Resour. Announc.">
        <title>Metagenome Sequencing to Explore Phylogenomics of Terrestrial Cyanobacteria.</title>
        <authorList>
            <person name="Ward R.D."/>
            <person name="Stajich J.E."/>
            <person name="Johansen J.R."/>
            <person name="Huntemann M."/>
            <person name="Clum A."/>
            <person name="Foster B."/>
            <person name="Foster B."/>
            <person name="Roux S."/>
            <person name="Palaniappan K."/>
            <person name="Varghese N."/>
            <person name="Mukherjee S."/>
            <person name="Reddy T.B.K."/>
            <person name="Daum C."/>
            <person name="Copeland A."/>
            <person name="Chen I.A."/>
            <person name="Ivanova N.N."/>
            <person name="Kyrpides N.C."/>
            <person name="Shapiro N."/>
            <person name="Eloe-Fadrosh E.A."/>
            <person name="Pietrasiak N."/>
        </authorList>
    </citation>
    <scope>NUCLEOTIDE SEQUENCE</scope>
    <source>
        <strain evidence="12">GSE-TBD4-15B</strain>
    </source>
</reference>
<dbReference type="GO" id="GO:0009927">
    <property type="term" value="F:histidine phosphotransfer kinase activity"/>
    <property type="evidence" value="ECO:0007669"/>
    <property type="project" value="TreeGrafter"/>
</dbReference>
<reference evidence="12" key="1">
    <citation type="submission" date="2021-05" db="EMBL/GenBank/DDBJ databases">
        <authorList>
            <person name="Pietrasiak N."/>
            <person name="Ward R."/>
            <person name="Stajich J.E."/>
            <person name="Kurbessoian T."/>
        </authorList>
    </citation>
    <scope>NUCLEOTIDE SEQUENCE</scope>
    <source>
        <strain evidence="12">GSE-TBD4-15B</strain>
    </source>
</reference>
<dbReference type="Pfam" id="PF13426">
    <property type="entry name" value="PAS_9"/>
    <property type="match status" value="1"/>
</dbReference>
<feature type="domain" description="PAS" evidence="10">
    <location>
        <begin position="136"/>
        <end position="189"/>
    </location>
</feature>
<dbReference type="PROSITE" id="PS50112">
    <property type="entry name" value="PAS"/>
    <property type="match status" value="1"/>
</dbReference>
<dbReference type="SMART" id="SM00448">
    <property type="entry name" value="REC"/>
    <property type="match status" value="1"/>
</dbReference>
<evidence type="ECO:0000256" key="2">
    <source>
        <dbReference type="ARBA" id="ARBA00012438"/>
    </source>
</evidence>
<dbReference type="InterPro" id="IPR000700">
    <property type="entry name" value="PAS-assoc_C"/>
</dbReference>
<dbReference type="InterPro" id="IPR011006">
    <property type="entry name" value="CheY-like_superfamily"/>
</dbReference>
<evidence type="ECO:0000259" key="11">
    <source>
        <dbReference type="PROSITE" id="PS50113"/>
    </source>
</evidence>
<dbReference type="InterPro" id="IPR001789">
    <property type="entry name" value="Sig_transdc_resp-reg_receiver"/>
</dbReference>
<dbReference type="PANTHER" id="PTHR43047:SF72">
    <property type="entry name" value="OSMOSENSING HISTIDINE PROTEIN KINASE SLN1"/>
    <property type="match status" value="1"/>
</dbReference>
<evidence type="ECO:0000259" key="8">
    <source>
        <dbReference type="PROSITE" id="PS50109"/>
    </source>
</evidence>
<evidence type="ECO:0000256" key="6">
    <source>
        <dbReference type="ARBA" id="ARBA00023012"/>
    </source>
</evidence>
<dbReference type="CDD" id="cd00156">
    <property type="entry name" value="REC"/>
    <property type="match status" value="1"/>
</dbReference>
<evidence type="ECO:0000313" key="12">
    <source>
        <dbReference type="EMBL" id="MBW4464077.1"/>
    </source>
</evidence>
<dbReference type="Pfam" id="PF00072">
    <property type="entry name" value="Response_reg"/>
    <property type="match status" value="1"/>
</dbReference>
<evidence type="ECO:0000259" key="9">
    <source>
        <dbReference type="PROSITE" id="PS50110"/>
    </source>
</evidence>
<dbReference type="CDD" id="cd00130">
    <property type="entry name" value="PAS"/>
    <property type="match status" value="1"/>
</dbReference>
<dbReference type="GO" id="GO:0000155">
    <property type="term" value="F:phosphorelay sensor kinase activity"/>
    <property type="evidence" value="ECO:0007669"/>
    <property type="project" value="InterPro"/>
</dbReference>
<dbReference type="Proteomes" id="UP000707356">
    <property type="component" value="Unassembled WGS sequence"/>
</dbReference>
<dbReference type="Gene3D" id="3.30.450.20">
    <property type="entry name" value="PAS domain"/>
    <property type="match status" value="1"/>
</dbReference>
<dbReference type="SUPFAM" id="SSF52172">
    <property type="entry name" value="CheY-like"/>
    <property type="match status" value="1"/>
</dbReference>
<keyword evidence="6" id="KW-0902">Two-component regulatory system</keyword>
<accession>A0A951P6V8</accession>
<evidence type="ECO:0000256" key="5">
    <source>
        <dbReference type="ARBA" id="ARBA00022777"/>
    </source>
</evidence>
<comment type="caution">
    <text evidence="12">The sequence shown here is derived from an EMBL/GenBank/DDBJ whole genome shotgun (WGS) entry which is preliminary data.</text>
</comment>
<dbReference type="CDD" id="cd00082">
    <property type="entry name" value="HisKA"/>
    <property type="match status" value="1"/>
</dbReference>
<keyword evidence="5" id="KW-0418">Kinase</keyword>
<dbReference type="Gene3D" id="3.30.565.10">
    <property type="entry name" value="Histidine kinase-like ATPase, C-terminal domain"/>
    <property type="match status" value="1"/>
</dbReference>
<dbReference type="PROSITE" id="PS50110">
    <property type="entry name" value="RESPONSE_REGULATORY"/>
    <property type="match status" value="1"/>
</dbReference>
<dbReference type="EC" id="2.7.13.3" evidence="2"/>
<dbReference type="InterPro" id="IPR003594">
    <property type="entry name" value="HATPase_dom"/>
</dbReference>
<dbReference type="GO" id="GO:0005886">
    <property type="term" value="C:plasma membrane"/>
    <property type="evidence" value="ECO:0007669"/>
    <property type="project" value="TreeGrafter"/>
</dbReference>
<feature type="domain" description="Response regulatory" evidence="9">
    <location>
        <begin position="6"/>
        <end position="122"/>
    </location>
</feature>
<dbReference type="Pfam" id="PF02518">
    <property type="entry name" value="HATPase_c"/>
    <property type="match status" value="1"/>
</dbReference>
<evidence type="ECO:0000256" key="7">
    <source>
        <dbReference type="PROSITE-ProRule" id="PRU00169"/>
    </source>
</evidence>
<evidence type="ECO:0000256" key="4">
    <source>
        <dbReference type="ARBA" id="ARBA00022679"/>
    </source>
</evidence>
<comment type="catalytic activity">
    <reaction evidence="1">
        <text>ATP + protein L-histidine = ADP + protein N-phospho-L-histidine.</text>
        <dbReference type="EC" id="2.7.13.3"/>
    </reaction>
</comment>
<evidence type="ECO:0000256" key="1">
    <source>
        <dbReference type="ARBA" id="ARBA00000085"/>
    </source>
</evidence>
<dbReference type="InterPro" id="IPR003661">
    <property type="entry name" value="HisK_dim/P_dom"/>
</dbReference>
<dbReference type="InterPro" id="IPR035965">
    <property type="entry name" value="PAS-like_dom_sf"/>
</dbReference>
<gene>
    <name evidence="12" type="ORF">KME07_01385</name>
</gene>
<evidence type="ECO:0000256" key="3">
    <source>
        <dbReference type="ARBA" id="ARBA00022553"/>
    </source>
</evidence>
<dbReference type="PANTHER" id="PTHR43047">
    <property type="entry name" value="TWO-COMPONENT HISTIDINE PROTEIN KINASE"/>
    <property type="match status" value="1"/>
</dbReference>
<dbReference type="InterPro" id="IPR001610">
    <property type="entry name" value="PAC"/>
</dbReference>
<keyword evidence="3 7" id="KW-0597">Phosphoprotein</keyword>
<dbReference type="EMBL" id="JAHHHV010000005">
    <property type="protein sequence ID" value="MBW4464077.1"/>
    <property type="molecule type" value="Genomic_DNA"/>
</dbReference>
<dbReference type="AlphaFoldDB" id="A0A951P6V8"/>
<dbReference type="InterPro" id="IPR005467">
    <property type="entry name" value="His_kinase_dom"/>
</dbReference>
<dbReference type="SMART" id="SM00091">
    <property type="entry name" value="PAS"/>
    <property type="match status" value="1"/>
</dbReference>
<dbReference type="InterPro" id="IPR000014">
    <property type="entry name" value="PAS"/>
</dbReference>
<dbReference type="InterPro" id="IPR036890">
    <property type="entry name" value="HATPase_C_sf"/>
</dbReference>
<dbReference type="Gene3D" id="3.40.50.2300">
    <property type="match status" value="1"/>
</dbReference>
<dbReference type="PROSITE" id="PS50113">
    <property type="entry name" value="PAC"/>
    <property type="match status" value="1"/>
</dbReference>
<dbReference type="InterPro" id="IPR036097">
    <property type="entry name" value="HisK_dim/P_sf"/>
</dbReference>
<dbReference type="SMART" id="SM00388">
    <property type="entry name" value="HisKA"/>
    <property type="match status" value="1"/>
</dbReference>
<dbReference type="SUPFAM" id="SSF55785">
    <property type="entry name" value="PYP-like sensor domain (PAS domain)"/>
    <property type="match status" value="1"/>
</dbReference>
<dbReference type="PRINTS" id="PR00344">
    <property type="entry name" value="BCTRLSENSOR"/>
</dbReference>